<dbReference type="AlphaFoldDB" id="A0A2V3PRP0"/>
<dbReference type="PANTHER" id="PTHR36849">
    <property type="entry name" value="CYTOPLASMIC PROTEIN-RELATED"/>
    <property type="match status" value="1"/>
</dbReference>
<dbReference type="PANTHER" id="PTHR36849:SF1">
    <property type="entry name" value="CYTOPLASMIC PROTEIN"/>
    <property type="match status" value="1"/>
</dbReference>
<dbReference type="EMBL" id="QICL01000003">
    <property type="protein sequence ID" value="PXV67436.1"/>
    <property type="molecule type" value="Genomic_DNA"/>
</dbReference>
<dbReference type="Proteomes" id="UP000247973">
    <property type="component" value="Unassembled WGS sequence"/>
</dbReference>
<proteinExistence type="predicted"/>
<gene>
    <name evidence="1" type="ORF">CLV62_103109</name>
</gene>
<dbReference type="RefSeq" id="WP_110309591.1">
    <property type="nucleotide sequence ID" value="NZ_QICL01000003.1"/>
</dbReference>
<keyword evidence="2" id="KW-1185">Reference proteome</keyword>
<dbReference type="InterPro" id="IPR052552">
    <property type="entry name" value="YeaO-like"/>
</dbReference>
<comment type="caution">
    <text evidence="1">The sequence shown here is derived from an EMBL/GenBank/DDBJ whole genome shotgun (WGS) entry which is preliminary data.</text>
</comment>
<dbReference type="OrthoDB" id="9790745at2"/>
<name>A0A2V3PRP0_9BACT</name>
<reference evidence="1 2" key="1">
    <citation type="submission" date="2018-03" db="EMBL/GenBank/DDBJ databases">
        <title>Genomic Encyclopedia of Archaeal and Bacterial Type Strains, Phase II (KMG-II): from individual species to whole genera.</title>
        <authorList>
            <person name="Goeker M."/>
        </authorList>
    </citation>
    <scope>NUCLEOTIDE SEQUENCE [LARGE SCALE GENOMIC DNA]</scope>
    <source>
        <strain evidence="1 2">DSM 100214</strain>
    </source>
</reference>
<evidence type="ECO:0000313" key="1">
    <source>
        <dbReference type="EMBL" id="PXV67436.1"/>
    </source>
</evidence>
<dbReference type="Pfam" id="PF22752">
    <property type="entry name" value="DUF488-N3i"/>
    <property type="match status" value="1"/>
</dbReference>
<accession>A0A2V3PRP0</accession>
<evidence type="ECO:0000313" key="2">
    <source>
        <dbReference type="Proteomes" id="UP000247973"/>
    </source>
</evidence>
<sequence length="122" mass="14490">MTSINIKRVYEDFDESDGFRILVDRLWPRGVKKENLHYDLWAKDITPSSSLRKWYHQSIDRNWEAFVIAYQKELANAPDMRTYIDEIELHPIVTLLYAAKDPVHNHAIILKKYLETLLQSKS</sequence>
<organism evidence="1 2">
    <name type="scientific">Dysgonomonas alginatilytica</name>
    <dbReference type="NCBI Taxonomy" id="1605892"/>
    <lineage>
        <taxon>Bacteria</taxon>
        <taxon>Pseudomonadati</taxon>
        <taxon>Bacteroidota</taxon>
        <taxon>Bacteroidia</taxon>
        <taxon>Bacteroidales</taxon>
        <taxon>Dysgonomonadaceae</taxon>
        <taxon>Dysgonomonas</taxon>
    </lineage>
</organism>
<protein>
    <submittedName>
        <fullName evidence="1">Uncharacterized protein YeaO (DUF488 family)</fullName>
    </submittedName>
</protein>